<dbReference type="InterPro" id="IPR036390">
    <property type="entry name" value="WH_DNA-bd_sf"/>
</dbReference>
<proteinExistence type="predicted"/>
<evidence type="ECO:0000259" key="4">
    <source>
        <dbReference type="PROSITE" id="PS50995"/>
    </source>
</evidence>
<dbReference type="HOGENOM" id="CLU_083287_12_3_9"/>
<dbReference type="PRINTS" id="PR00598">
    <property type="entry name" value="HTHMARR"/>
</dbReference>
<organism evidence="5 6">
    <name type="scientific">Clostridium cellulovorans (strain ATCC 35296 / DSM 3052 / OCM 3 / 743B)</name>
    <dbReference type="NCBI Taxonomy" id="573061"/>
    <lineage>
        <taxon>Bacteria</taxon>
        <taxon>Bacillati</taxon>
        <taxon>Bacillota</taxon>
        <taxon>Clostridia</taxon>
        <taxon>Eubacteriales</taxon>
        <taxon>Clostridiaceae</taxon>
        <taxon>Clostridium</taxon>
    </lineage>
</organism>
<dbReference type="PANTHER" id="PTHR42756">
    <property type="entry name" value="TRANSCRIPTIONAL REGULATOR, MARR"/>
    <property type="match status" value="1"/>
</dbReference>
<gene>
    <name evidence="5" type="ordered locus">Clocel_3284</name>
</gene>
<dbReference type="SMART" id="SM00347">
    <property type="entry name" value="HTH_MARR"/>
    <property type="match status" value="1"/>
</dbReference>
<name>D9SUZ2_CLOC7</name>
<accession>D9SUZ2</accession>
<dbReference type="STRING" id="573061.Clocel_3284"/>
<reference evidence="5 6" key="1">
    <citation type="submission" date="2010-08" db="EMBL/GenBank/DDBJ databases">
        <title>Complete sequence of Clostridium cellulovorans 743B.</title>
        <authorList>
            <consortium name="US DOE Joint Genome Institute"/>
            <person name="Lucas S."/>
            <person name="Copeland A."/>
            <person name="Lapidus A."/>
            <person name="Cheng J.-F."/>
            <person name="Bruce D."/>
            <person name="Goodwin L."/>
            <person name="Pitluck S."/>
            <person name="Chertkov O."/>
            <person name="Detter J.C."/>
            <person name="Han C."/>
            <person name="Tapia R."/>
            <person name="Land M."/>
            <person name="Hauser L."/>
            <person name="Chang Y.-J."/>
            <person name="Jeffries C."/>
            <person name="Kyrpides N."/>
            <person name="Ivanova N."/>
            <person name="Mikhailova N."/>
            <person name="Hemme C.L."/>
            <person name="Woyke T."/>
        </authorList>
    </citation>
    <scope>NUCLEOTIDE SEQUENCE [LARGE SCALE GENOMIC DNA]</scope>
    <source>
        <strain evidence="6">ATCC 35296 / DSM 3052 / OCM 3 / 743B</strain>
    </source>
</reference>
<dbReference type="GO" id="GO:0003700">
    <property type="term" value="F:DNA-binding transcription factor activity"/>
    <property type="evidence" value="ECO:0007669"/>
    <property type="project" value="InterPro"/>
</dbReference>
<dbReference type="PROSITE" id="PS50995">
    <property type="entry name" value="HTH_MARR_2"/>
    <property type="match status" value="1"/>
</dbReference>
<dbReference type="InterPro" id="IPR036388">
    <property type="entry name" value="WH-like_DNA-bd_sf"/>
</dbReference>
<dbReference type="PANTHER" id="PTHR42756:SF1">
    <property type="entry name" value="TRANSCRIPTIONAL REPRESSOR OF EMRAB OPERON"/>
    <property type="match status" value="1"/>
</dbReference>
<dbReference type="OrthoDB" id="166070at2"/>
<keyword evidence="3" id="KW-0804">Transcription</keyword>
<sequence>MNKQSNIDIKKFIDAFEALARIERHNQTIMGIKKSEARVLLCIEFLSKEKGYKVNISEISKSLSITSPSTTEFVKNLINKGYIERHVNQTDKRVIEITLTDEGKKIVESLKKYFNSLFSGIVERLGAEQSELLIDLLDKVNIYFNEWYASPK</sequence>
<dbReference type="Proteomes" id="UP000002730">
    <property type="component" value="Chromosome"/>
</dbReference>
<dbReference type="Gene3D" id="1.10.10.10">
    <property type="entry name" value="Winged helix-like DNA-binding domain superfamily/Winged helix DNA-binding domain"/>
    <property type="match status" value="1"/>
</dbReference>
<dbReference type="RefSeq" id="WP_010073357.1">
    <property type="nucleotide sequence ID" value="NC_014393.1"/>
</dbReference>
<evidence type="ECO:0000256" key="3">
    <source>
        <dbReference type="ARBA" id="ARBA00023163"/>
    </source>
</evidence>
<dbReference type="Pfam" id="PF01047">
    <property type="entry name" value="MarR"/>
    <property type="match status" value="1"/>
</dbReference>
<dbReference type="GO" id="GO:0003677">
    <property type="term" value="F:DNA binding"/>
    <property type="evidence" value="ECO:0007669"/>
    <property type="project" value="UniProtKB-KW"/>
</dbReference>
<keyword evidence="1" id="KW-0805">Transcription regulation</keyword>
<dbReference type="EMBL" id="CP002160">
    <property type="protein sequence ID" value="ADL52967.1"/>
    <property type="molecule type" value="Genomic_DNA"/>
</dbReference>
<dbReference type="InterPro" id="IPR000835">
    <property type="entry name" value="HTH_MarR-typ"/>
</dbReference>
<feature type="domain" description="HTH marR-type" evidence="4">
    <location>
        <begin position="1"/>
        <end position="142"/>
    </location>
</feature>
<evidence type="ECO:0000313" key="5">
    <source>
        <dbReference type="EMBL" id="ADL52967.1"/>
    </source>
</evidence>
<protein>
    <submittedName>
        <fullName evidence="5">Regulatory protein MarR</fullName>
    </submittedName>
</protein>
<keyword evidence="2" id="KW-0238">DNA-binding</keyword>
<evidence type="ECO:0000256" key="1">
    <source>
        <dbReference type="ARBA" id="ARBA00023015"/>
    </source>
</evidence>
<dbReference type="KEGG" id="ccb:Clocel_3284"/>
<keyword evidence="6" id="KW-1185">Reference proteome</keyword>
<evidence type="ECO:0000313" key="6">
    <source>
        <dbReference type="Proteomes" id="UP000002730"/>
    </source>
</evidence>
<dbReference type="SUPFAM" id="SSF46785">
    <property type="entry name" value="Winged helix' DNA-binding domain"/>
    <property type="match status" value="1"/>
</dbReference>
<dbReference type="eggNOG" id="COG1846">
    <property type="taxonomic scope" value="Bacteria"/>
</dbReference>
<dbReference type="AlphaFoldDB" id="D9SUZ2"/>
<evidence type="ECO:0000256" key="2">
    <source>
        <dbReference type="ARBA" id="ARBA00023125"/>
    </source>
</evidence>